<organism evidence="2 3">
    <name type="scientific">Aspergillus parasiticus</name>
    <dbReference type="NCBI Taxonomy" id="5067"/>
    <lineage>
        <taxon>Eukaryota</taxon>
        <taxon>Fungi</taxon>
        <taxon>Dikarya</taxon>
        <taxon>Ascomycota</taxon>
        <taxon>Pezizomycotina</taxon>
        <taxon>Eurotiomycetes</taxon>
        <taxon>Eurotiomycetidae</taxon>
        <taxon>Eurotiales</taxon>
        <taxon>Aspergillaceae</taxon>
        <taxon>Aspergillus</taxon>
        <taxon>Aspergillus subgen. Circumdati</taxon>
    </lineage>
</organism>
<sequence>MIQCGLLFIIVFSLRTSNVCEENLGVKLIPQGIQFHYSRALRDGGTVYHLNRVTARGENFGKGISDVFMVEQYEASTFNNANEYYSRQSSRV</sequence>
<feature type="chain" id="PRO_5024907741" evidence="1">
    <location>
        <begin position="22"/>
        <end position="92"/>
    </location>
</feature>
<reference evidence="2 3" key="1">
    <citation type="submission" date="2019-04" db="EMBL/GenBank/DDBJ databases">
        <title>Fungal friends and foes A comparative genomics study of 23 Aspergillus species from section Flavi.</title>
        <authorList>
            <consortium name="DOE Joint Genome Institute"/>
            <person name="Kjaerbolling I."/>
            <person name="Vesth T.C."/>
            <person name="Frisvad J.C."/>
            <person name="Nybo J.L."/>
            <person name="Theobald S."/>
            <person name="Kildgaard S."/>
            <person name="Petersen T.I."/>
            <person name="Kuo A."/>
            <person name="Sato A."/>
            <person name="Lyhne E.K."/>
            <person name="Kogle M.E."/>
            <person name="Wiebenga A."/>
            <person name="Kun R.S."/>
            <person name="Lubbers R.J."/>
            <person name="Makela M.R."/>
            <person name="Barry K."/>
            <person name="Chovatia M."/>
            <person name="Clum A."/>
            <person name="Daum C."/>
            <person name="Haridas S."/>
            <person name="He G."/>
            <person name="LaButti K."/>
            <person name="Lipzen A."/>
            <person name="Mondo S."/>
            <person name="Pangilinan J."/>
            <person name="Riley R."/>
            <person name="Salamov A."/>
            <person name="Simmons B.A."/>
            <person name="Magnuson J.K."/>
            <person name="Henrissat B."/>
            <person name="Mortensen U.H."/>
            <person name="Larsen T.O."/>
            <person name="De vries R.P."/>
            <person name="Grigoriev I.V."/>
            <person name="Machida M."/>
            <person name="Baker S.E."/>
            <person name="Andersen M.R."/>
        </authorList>
    </citation>
    <scope>NUCLEOTIDE SEQUENCE [LARGE SCALE GENOMIC DNA]</scope>
    <source>
        <strain evidence="2 3">CBS 117618</strain>
    </source>
</reference>
<evidence type="ECO:0000313" key="2">
    <source>
        <dbReference type="EMBL" id="KAB8206141.1"/>
    </source>
</evidence>
<dbReference type="EMBL" id="ML734965">
    <property type="protein sequence ID" value="KAB8206141.1"/>
    <property type="molecule type" value="Genomic_DNA"/>
</dbReference>
<gene>
    <name evidence="2" type="ORF">BDV34DRAFT_90901</name>
</gene>
<dbReference type="Proteomes" id="UP000326532">
    <property type="component" value="Unassembled WGS sequence"/>
</dbReference>
<keyword evidence="3" id="KW-1185">Reference proteome</keyword>
<dbReference type="VEuPathDB" id="FungiDB:BDV34DRAFT_90901"/>
<name>A0A5N6DM00_ASPPA</name>
<feature type="signal peptide" evidence="1">
    <location>
        <begin position="1"/>
        <end position="21"/>
    </location>
</feature>
<keyword evidence="1" id="KW-0732">Signal</keyword>
<dbReference type="AlphaFoldDB" id="A0A5N6DM00"/>
<proteinExistence type="predicted"/>
<accession>A0A5N6DM00</accession>
<protein>
    <submittedName>
        <fullName evidence="2">Uncharacterized protein</fullName>
    </submittedName>
</protein>
<evidence type="ECO:0000313" key="3">
    <source>
        <dbReference type="Proteomes" id="UP000326532"/>
    </source>
</evidence>
<evidence type="ECO:0000256" key="1">
    <source>
        <dbReference type="SAM" id="SignalP"/>
    </source>
</evidence>